<dbReference type="Pfam" id="PF00096">
    <property type="entry name" value="zf-C2H2"/>
    <property type="match status" value="1"/>
</dbReference>
<keyword evidence="14" id="KW-1185">Reference proteome</keyword>
<protein>
    <recommendedName>
        <fullName evidence="12">C2H2-type domain-containing protein</fullName>
    </recommendedName>
</protein>
<keyword evidence="4 10" id="KW-0863">Zinc-finger</keyword>
<keyword evidence="8" id="KW-0804">Transcription</keyword>
<feature type="domain" description="C2H2-type" evidence="12">
    <location>
        <begin position="142"/>
        <end position="170"/>
    </location>
</feature>
<dbReference type="InterPro" id="IPR051061">
    <property type="entry name" value="Zinc_finger_trans_reg"/>
</dbReference>
<evidence type="ECO:0000256" key="1">
    <source>
        <dbReference type="ARBA" id="ARBA00004123"/>
    </source>
</evidence>
<keyword evidence="7" id="KW-0238">DNA-binding</keyword>
<dbReference type="GO" id="GO:0005634">
    <property type="term" value="C:nucleus"/>
    <property type="evidence" value="ECO:0007669"/>
    <property type="project" value="UniProtKB-SubCell"/>
</dbReference>
<dbReference type="SUPFAM" id="SSF57667">
    <property type="entry name" value="beta-beta-alpha zinc fingers"/>
    <property type="match status" value="1"/>
</dbReference>
<evidence type="ECO:0000256" key="3">
    <source>
        <dbReference type="ARBA" id="ARBA00022737"/>
    </source>
</evidence>
<dbReference type="GO" id="GO:0008270">
    <property type="term" value="F:zinc ion binding"/>
    <property type="evidence" value="ECO:0007669"/>
    <property type="project" value="UniProtKB-KW"/>
</dbReference>
<evidence type="ECO:0000256" key="9">
    <source>
        <dbReference type="ARBA" id="ARBA00023242"/>
    </source>
</evidence>
<evidence type="ECO:0000256" key="7">
    <source>
        <dbReference type="ARBA" id="ARBA00023125"/>
    </source>
</evidence>
<evidence type="ECO:0000256" key="11">
    <source>
        <dbReference type="SAM" id="MobiDB-lite"/>
    </source>
</evidence>
<gene>
    <name evidence="13" type="ORF">BDW42DRAFT_106976</name>
</gene>
<dbReference type="GO" id="GO:0003677">
    <property type="term" value="F:DNA binding"/>
    <property type="evidence" value="ECO:0007669"/>
    <property type="project" value="UniProtKB-KW"/>
</dbReference>
<dbReference type="InterPro" id="IPR013087">
    <property type="entry name" value="Znf_C2H2_type"/>
</dbReference>
<accession>A0A2J5HTY1</accession>
<dbReference type="PROSITE" id="PS50157">
    <property type="entry name" value="ZINC_FINGER_C2H2_2"/>
    <property type="match status" value="1"/>
</dbReference>
<dbReference type="PANTHER" id="PTHR46179:SF13">
    <property type="entry name" value="C2H2-TYPE DOMAIN-CONTAINING PROTEIN"/>
    <property type="match status" value="1"/>
</dbReference>
<evidence type="ECO:0000256" key="5">
    <source>
        <dbReference type="ARBA" id="ARBA00022833"/>
    </source>
</evidence>
<keyword evidence="9" id="KW-0539">Nucleus</keyword>
<evidence type="ECO:0000256" key="10">
    <source>
        <dbReference type="PROSITE-ProRule" id="PRU00042"/>
    </source>
</evidence>
<evidence type="ECO:0000313" key="14">
    <source>
        <dbReference type="Proteomes" id="UP000235023"/>
    </source>
</evidence>
<dbReference type="FunFam" id="3.30.160.60:FF:000322">
    <property type="entry name" value="GDNF-inducible zinc finger protein 1"/>
    <property type="match status" value="1"/>
</dbReference>
<dbReference type="EMBL" id="KZ559544">
    <property type="protein sequence ID" value="PLN80735.1"/>
    <property type="molecule type" value="Genomic_DNA"/>
</dbReference>
<keyword evidence="6" id="KW-0805">Transcription regulation</keyword>
<dbReference type="OrthoDB" id="2687452at2759"/>
<dbReference type="PANTHER" id="PTHR46179">
    <property type="entry name" value="ZINC FINGER PROTEIN"/>
    <property type="match status" value="1"/>
</dbReference>
<evidence type="ECO:0000259" key="12">
    <source>
        <dbReference type="PROSITE" id="PS50157"/>
    </source>
</evidence>
<dbReference type="AlphaFoldDB" id="A0A2J5HTY1"/>
<dbReference type="SMART" id="SM00355">
    <property type="entry name" value="ZnF_C2H2"/>
    <property type="match status" value="2"/>
</dbReference>
<keyword evidence="3" id="KW-0677">Repeat</keyword>
<proteinExistence type="predicted"/>
<comment type="subcellular location">
    <subcellularLocation>
        <location evidence="1">Nucleus</location>
    </subcellularLocation>
</comment>
<dbReference type="PROSITE" id="PS00028">
    <property type="entry name" value="ZINC_FINGER_C2H2_1"/>
    <property type="match status" value="1"/>
</dbReference>
<feature type="region of interest" description="Disordered" evidence="11">
    <location>
        <begin position="1"/>
        <end position="26"/>
    </location>
</feature>
<feature type="compositionally biased region" description="Low complexity" evidence="11">
    <location>
        <begin position="8"/>
        <end position="25"/>
    </location>
</feature>
<dbReference type="Gene3D" id="3.30.160.60">
    <property type="entry name" value="Classic Zinc Finger"/>
    <property type="match status" value="1"/>
</dbReference>
<dbReference type="InterPro" id="IPR036236">
    <property type="entry name" value="Znf_C2H2_sf"/>
</dbReference>
<evidence type="ECO:0000256" key="6">
    <source>
        <dbReference type="ARBA" id="ARBA00023015"/>
    </source>
</evidence>
<keyword evidence="5" id="KW-0862">Zinc</keyword>
<evidence type="ECO:0000313" key="13">
    <source>
        <dbReference type="EMBL" id="PLN80735.1"/>
    </source>
</evidence>
<dbReference type="Proteomes" id="UP000235023">
    <property type="component" value="Unassembled WGS sequence"/>
</dbReference>
<evidence type="ECO:0000256" key="4">
    <source>
        <dbReference type="ARBA" id="ARBA00022771"/>
    </source>
</evidence>
<dbReference type="GO" id="GO:0006357">
    <property type="term" value="P:regulation of transcription by RNA polymerase II"/>
    <property type="evidence" value="ECO:0007669"/>
    <property type="project" value="TreeGrafter"/>
</dbReference>
<evidence type="ECO:0000256" key="8">
    <source>
        <dbReference type="ARBA" id="ARBA00023163"/>
    </source>
</evidence>
<sequence>MCPPMDKSYSAHSSYSSTSEDSAPSMGPYDVYGLMGSSLEMGMQQLSPVFSSSVESSYFGSPATPESYHDYAPSMPYSPDIYTGVNMYQNFSPAPNPPWTHLQEPCFGEPSMTPEPCDIEMYGARSDLYEAPLEVAKPIKPFGCDDCGRAFTRPADLRRHQTSVHNPVPEDCPVEGCSRKDSKGFPRRDHLKEHLRTYHHIDVPKRPRRVMRTA</sequence>
<name>A0A2J5HTY1_9EURO</name>
<keyword evidence="2" id="KW-0479">Metal-binding</keyword>
<reference evidence="14" key="1">
    <citation type="submission" date="2017-12" db="EMBL/GenBank/DDBJ databases">
        <authorList>
            <consortium name="DOE Joint Genome Institute"/>
            <person name="Mondo S.J."/>
            <person name="Kjaerbolling I."/>
            <person name="Vesth T.C."/>
            <person name="Frisvad J.C."/>
            <person name="Nybo J.L."/>
            <person name="Theobald S."/>
            <person name="Kuo A."/>
            <person name="Bowyer P."/>
            <person name="Matsuda Y."/>
            <person name="Lyhne E.K."/>
            <person name="Kogle M.E."/>
            <person name="Clum A."/>
            <person name="Lipzen A."/>
            <person name="Salamov A."/>
            <person name="Ngan C.Y."/>
            <person name="Daum C."/>
            <person name="Chiniquy J."/>
            <person name="Barry K."/>
            <person name="LaButti K."/>
            <person name="Haridas S."/>
            <person name="Simmons B.A."/>
            <person name="Magnuson J.K."/>
            <person name="Mortensen U.H."/>
            <person name="Larsen T.O."/>
            <person name="Grigoriev I.V."/>
            <person name="Baker S.E."/>
            <person name="Andersen M.R."/>
            <person name="Nordberg H.P."/>
            <person name="Cantor M.N."/>
            <person name="Hua S.X."/>
        </authorList>
    </citation>
    <scope>NUCLEOTIDE SEQUENCE [LARGE SCALE GENOMIC DNA]</scope>
    <source>
        <strain evidence="14">IBT 19404</strain>
    </source>
</reference>
<organism evidence="13 14">
    <name type="scientific">Aspergillus taichungensis</name>
    <dbReference type="NCBI Taxonomy" id="482145"/>
    <lineage>
        <taxon>Eukaryota</taxon>
        <taxon>Fungi</taxon>
        <taxon>Dikarya</taxon>
        <taxon>Ascomycota</taxon>
        <taxon>Pezizomycotina</taxon>
        <taxon>Eurotiomycetes</taxon>
        <taxon>Eurotiomycetidae</taxon>
        <taxon>Eurotiales</taxon>
        <taxon>Aspergillaceae</taxon>
        <taxon>Aspergillus</taxon>
        <taxon>Aspergillus subgen. Circumdati</taxon>
    </lineage>
</organism>
<evidence type="ECO:0000256" key="2">
    <source>
        <dbReference type="ARBA" id="ARBA00022723"/>
    </source>
</evidence>